<evidence type="ECO:0000256" key="8">
    <source>
        <dbReference type="SAM" id="Phobius"/>
    </source>
</evidence>
<keyword evidence="2" id="KW-0813">Transport</keyword>
<sequence>MKTFASLLATTGFLLAHWIDIRGDESMCKKFCCEDNSNISLKNCCDEAISHLLPPRFYNFECVNHLLDLCGNDSTIDAAKAEIADAAKQNMKIKCSINCSENVFNTSSSTNISVNWTEPIIWSEDEDGALKHGWTEKRGNFILRMISHFCVNKTKAPLQCPITYRYPVFTGKEYFEKERFVCGLNAPAAYLVMKEAKYDILTVVYHSAKDLWATICICVTWMLISGVIIWLFERRNNSDEFPQSFWKGVREGTWWAVVTMTTVGYGDKSPKSSSARIYAAFWMVIGVILLSIFTAEVSSMLTATHTKPHLSVLNQSQIQWYFSRRVSKLRYSHSDDPESDQDEHIMAAEEEIVHENVRAVGLEKVGLRHPIVFDTFSLCDAHKAGKLRQLSVSMLYSICEHFDIEVMNNKGRRKAP</sequence>
<dbReference type="PANTHER" id="PTHR11537:SF252">
    <property type="entry name" value="POTASSIUM VOLTAGE-GATED CHANNEL PROTEIN SHAW"/>
    <property type="match status" value="1"/>
</dbReference>
<evidence type="ECO:0000256" key="6">
    <source>
        <dbReference type="ARBA" id="ARBA00023136"/>
    </source>
</evidence>
<keyword evidence="6 8" id="KW-0472">Membrane</keyword>
<evidence type="ECO:0000256" key="5">
    <source>
        <dbReference type="ARBA" id="ARBA00023065"/>
    </source>
</evidence>
<dbReference type="GO" id="GO:0008076">
    <property type="term" value="C:voltage-gated potassium channel complex"/>
    <property type="evidence" value="ECO:0007669"/>
    <property type="project" value="InterPro"/>
</dbReference>
<evidence type="ECO:0000313" key="11">
    <source>
        <dbReference type="EMBL" id="PFX19203.1"/>
    </source>
</evidence>
<dbReference type="Gene3D" id="1.10.287.70">
    <property type="match status" value="1"/>
</dbReference>
<evidence type="ECO:0000256" key="1">
    <source>
        <dbReference type="ARBA" id="ARBA00004141"/>
    </source>
</evidence>
<dbReference type="PRINTS" id="PR00169">
    <property type="entry name" value="KCHANNEL"/>
</dbReference>
<evidence type="ECO:0000256" key="7">
    <source>
        <dbReference type="ARBA" id="ARBA00023303"/>
    </source>
</evidence>
<keyword evidence="9" id="KW-0732">Signal</keyword>
<feature type="transmembrane region" description="Helical" evidence="8">
    <location>
        <begin position="211"/>
        <end position="232"/>
    </location>
</feature>
<proteinExistence type="predicted"/>
<protein>
    <submittedName>
        <fullName evidence="11">Potassium voltage-gated channel subfamily F member 1</fullName>
    </submittedName>
</protein>
<dbReference type="AlphaFoldDB" id="A0A2B4RQY0"/>
<organism evidence="11 12">
    <name type="scientific">Stylophora pistillata</name>
    <name type="common">Smooth cauliflower coral</name>
    <dbReference type="NCBI Taxonomy" id="50429"/>
    <lineage>
        <taxon>Eukaryota</taxon>
        <taxon>Metazoa</taxon>
        <taxon>Cnidaria</taxon>
        <taxon>Anthozoa</taxon>
        <taxon>Hexacorallia</taxon>
        <taxon>Scleractinia</taxon>
        <taxon>Astrocoeniina</taxon>
        <taxon>Pocilloporidae</taxon>
        <taxon>Stylophora</taxon>
    </lineage>
</organism>
<dbReference type="InterPro" id="IPR028325">
    <property type="entry name" value="VG_K_chnl"/>
</dbReference>
<name>A0A2B4RQY0_STYPI</name>
<dbReference type="GO" id="GO:0005251">
    <property type="term" value="F:delayed rectifier potassium channel activity"/>
    <property type="evidence" value="ECO:0007669"/>
    <property type="project" value="TreeGrafter"/>
</dbReference>
<gene>
    <name evidence="11" type="primary">KCNF1</name>
    <name evidence="11" type="ORF">AWC38_SpisGene16413</name>
</gene>
<evidence type="ECO:0000256" key="2">
    <source>
        <dbReference type="ARBA" id="ARBA00022448"/>
    </source>
</evidence>
<dbReference type="Proteomes" id="UP000225706">
    <property type="component" value="Unassembled WGS sequence"/>
</dbReference>
<keyword evidence="4 8" id="KW-1133">Transmembrane helix</keyword>
<keyword evidence="7" id="KW-0407">Ion channel</keyword>
<comment type="caution">
    <text evidence="11">The sequence shown here is derived from an EMBL/GenBank/DDBJ whole genome shotgun (WGS) entry which is preliminary data.</text>
</comment>
<feature type="domain" description="Potassium channel" evidence="10">
    <location>
        <begin position="218"/>
        <end position="302"/>
    </location>
</feature>
<dbReference type="Pfam" id="PF07885">
    <property type="entry name" value="Ion_trans_2"/>
    <property type="match status" value="1"/>
</dbReference>
<dbReference type="GO" id="GO:0001508">
    <property type="term" value="P:action potential"/>
    <property type="evidence" value="ECO:0007669"/>
    <property type="project" value="TreeGrafter"/>
</dbReference>
<comment type="subcellular location">
    <subcellularLocation>
        <location evidence="1">Membrane</location>
        <topology evidence="1">Multi-pass membrane protein</topology>
    </subcellularLocation>
</comment>
<evidence type="ECO:0000259" key="10">
    <source>
        <dbReference type="Pfam" id="PF07885"/>
    </source>
</evidence>
<accession>A0A2B4RQY0</accession>
<keyword evidence="12" id="KW-1185">Reference proteome</keyword>
<evidence type="ECO:0000256" key="3">
    <source>
        <dbReference type="ARBA" id="ARBA00022692"/>
    </source>
</evidence>
<dbReference type="STRING" id="50429.A0A2B4RQY0"/>
<feature type="transmembrane region" description="Helical" evidence="8">
    <location>
        <begin position="277"/>
        <end position="295"/>
    </location>
</feature>
<reference evidence="12" key="1">
    <citation type="journal article" date="2017" name="bioRxiv">
        <title>Comparative analysis of the genomes of Stylophora pistillata and Acropora digitifera provides evidence for extensive differences between species of corals.</title>
        <authorList>
            <person name="Voolstra C.R."/>
            <person name="Li Y."/>
            <person name="Liew Y.J."/>
            <person name="Baumgarten S."/>
            <person name="Zoccola D."/>
            <person name="Flot J.-F."/>
            <person name="Tambutte S."/>
            <person name="Allemand D."/>
            <person name="Aranda M."/>
        </authorList>
    </citation>
    <scope>NUCLEOTIDE SEQUENCE [LARGE SCALE GENOMIC DNA]</scope>
</reference>
<evidence type="ECO:0000256" key="9">
    <source>
        <dbReference type="SAM" id="SignalP"/>
    </source>
</evidence>
<dbReference type="OrthoDB" id="5955836at2759"/>
<dbReference type="GO" id="GO:0015276">
    <property type="term" value="F:ligand-gated monoatomic ion channel activity"/>
    <property type="evidence" value="ECO:0007669"/>
    <property type="project" value="InterPro"/>
</dbReference>
<dbReference type="SUPFAM" id="SSF81324">
    <property type="entry name" value="Voltage-gated potassium channels"/>
    <property type="match status" value="1"/>
</dbReference>
<evidence type="ECO:0000256" key="4">
    <source>
        <dbReference type="ARBA" id="ARBA00022989"/>
    </source>
</evidence>
<keyword evidence="5" id="KW-0406">Ion transport</keyword>
<feature type="chain" id="PRO_5012608959" evidence="9">
    <location>
        <begin position="24"/>
        <end position="416"/>
    </location>
</feature>
<dbReference type="PANTHER" id="PTHR11537">
    <property type="entry name" value="VOLTAGE-GATED POTASSIUM CHANNEL"/>
    <property type="match status" value="1"/>
</dbReference>
<keyword evidence="3 8" id="KW-0812">Transmembrane</keyword>
<dbReference type="InterPro" id="IPR013099">
    <property type="entry name" value="K_chnl_dom"/>
</dbReference>
<feature type="signal peptide" evidence="9">
    <location>
        <begin position="1"/>
        <end position="23"/>
    </location>
</feature>
<dbReference type="EMBL" id="LSMT01000372">
    <property type="protein sequence ID" value="PFX19203.1"/>
    <property type="molecule type" value="Genomic_DNA"/>
</dbReference>
<evidence type="ECO:0000313" key="12">
    <source>
        <dbReference type="Proteomes" id="UP000225706"/>
    </source>
</evidence>